<dbReference type="Proteomes" id="UP001617702">
    <property type="component" value="Unassembled WGS sequence"/>
</dbReference>
<keyword evidence="1" id="KW-0472">Membrane</keyword>
<organism evidence="2 3">
    <name type="scientific">Pectobacterium jejuense</name>
    <dbReference type="NCBI Taxonomy" id="2974022"/>
    <lineage>
        <taxon>Bacteria</taxon>
        <taxon>Pseudomonadati</taxon>
        <taxon>Pseudomonadota</taxon>
        <taxon>Gammaproteobacteria</taxon>
        <taxon>Enterobacterales</taxon>
        <taxon>Pectobacteriaceae</taxon>
        <taxon>Pectobacterium</taxon>
    </lineage>
</organism>
<evidence type="ECO:0000256" key="1">
    <source>
        <dbReference type="SAM" id="Phobius"/>
    </source>
</evidence>
<sequence length="236" mass="27025">MKCKAVREFFWPVLVKLTDEEKREDQDGLTKDISSIKKTDWSENSELALDEAKKLNELENQRRGSADSKAAIYLTAITALTPVLVSLIPSIITNGKNPFIIDTLSFCIFVYAMINLLRAALWAFNTLKVSASNRVDVADLTRIWSVKYFHKEKLIKENLCAVRGNRDGVNRKVTCIKMTHELLLRTFFSFFILLMIQTTFIFISGINSDNKKDSKSESSIKCHCENSHYKKNDSWV</sequence>
<evidence type="ECO:0000313" key="3">
    <source>
        <dbReference type="Proteomes" id="UP001617702"/>
    </source>
</evidence>
<reference evidence="2 3" key="1">
    <citation type="submission" date="2024-10" db="EMBL/GenBank/DDBJ databases">
        <authorList>
            <person name="Lu C.-H."/>
        </authorList>
    </citation>
    <scope>NUCLEOTIDE SEQUENCE [LARGE SCALE GENOMIC DNA]</scope>
    <source>
        <strain evidence="2 3">22LXZD03-01</strain>
    </source>
</reference>
<accession>A0ABW8GWH0</accession>
<feature type="transmembrane region" description="Helical" evidence="1">
    <location>
        <begin position="182"/>
        <end position="206"/>
    </location>
</feature>
<feature type="transmembrane region" description="Helical" evidence="1">
    <location>
        <begin position="99"/>
        <end position="124"/>
    </location>
</feature>
<comment type="caution">
    <text evidence="2">The sequence shown here is derived from an EMBL/GenBank/DDBJ whole genome shotgun (WGS) entry which is preliminary data.</text>
</comment>
<proteinExistence type="predicted"/>
<evidence type="ECO:0000313" key="2">
    <source>
        <dbReference type="EMBL" id="MFJ5512436.1"/>
    </source>
</evidence>
<protein>
    <recommendedName>
        <fullName evidence="4">SMODS and SLOG-associating 2TM effector domain-containing protein</fullName>
    </recommendedName>
</protein>
<keyword evidence="1" id="KW-1133">Transmembrane helix</keyword>
<keyword evidence="1" id="KW-0812">Transmembrane</keyword>
<feature type="transmembrane region" description="Helical" evidence="1">
    <location>
        <begin position="70"/>
        <end position="93"/>
    </location>
</feature>
<keyword evidence="3" id="KW-1185">Reference proteome</keyword>
<evidence type="ECO:0008006" key="4">
    <source>
        <dbReference type="Google" id="ProtNLM"/>
    </source>
</evidence>
<dbReference type="RefSeq" id="WP_400353435.1">
    <property type="nucleotide sequence ID" value="NZ_JBIXLA010000002.1"/>
</dbReference>
<dbReference type="EMBL" id="JBIXLB010000002">
    <property type="protein sequence ID" value="MFJ5512436.1"/>
    <property type="molecule type" value="Genomic_DNA"/>
</dbReference>
<name>A0ABW8GWH0_9GAMM</name>
<gene>
    <name evidence="2" type="ORF">ACIPUH_06485</name>
</gene>